<dbReference type="STRING" id="1194695.A0A5A7UJ07"/>
<evidence type="ECO:0000313" key="3">
    <source>
        <dbReference type="Proteomes" id="UP000321393"/>
    </source>
</evidence>
<name>A0A5A7UJ07_CUCMM</name>
<evidence type="ECO:0000313" key="4">
    <source>
        <dbReference type="Proteomes" id="UP000321947"/>
    </source>
</evidence>
<reference evidence="3 4" key="1">
    <citation type="submission" date="2019-08" db="EMBL/GenBank/DDBJ databases">
        <title>Draft genome sequences of two oriental melons (Cucumis melo L. var makuwa).</title>
        <authorList>
            <person name="Kwon S.-Y."/>
        </authorList>
    </citation>
    <scope>NUCLEOTIDE SEQUENCE [LARGE SCALE GENOMIC DNA]</scope>
    <source>
        <strain evidence="4">cv. Chang Bougi</strain>
        <strain evidence="3">cv. SW 3</strain>
        <tissue evidence="1">Leaf</tissue>
    </source>
</reference>
<dbReference type="AlphaFoldDB" id="A0A5A7UJ07"/>
<comment type="caution">
    <text evidence="1">The sequence shown here is derived from an EMBL/GenBank/DDBJ whole genome shotgun (WGS) entry which is preliminary data.</text>
</comment>
<organism evidence="1 3">
    <name type="scientific">Cucumis melo var. makuwa</name>
    <name type="common">Oriental melon</name>
    <dbReference type="NCBI Taxonomy" id="1194695"/>
    <lineage>
        <taxon>Eukaryota</taxon>
        <taxon>Viridiplantae</taxon>
        <taxon>Streptophyta</taxon>
        <taxon>Embryophyta</taxon>
        <taxon>Tracheophyta</taxon>
        <taxon>Spermatophyta</taxon>
        <taxon>Magnoliopsida</taxon>
        <taxon>eudicotyledons</taxon>
        <taxon>Gunneridae</taxon>
        <taxon>Pentapetalae</taxon>
        <taxon>rosids</taxon>
        <taxon>fabids</taxon>
        <taxon>Cucurbitales</taxon>
        <taxon>Cucurbitaceae</taxon>
        <taxon>Benincaseae</taxon>
        <taxon>Cucumis</taxon>
    </lineage>
</organism>
<dbReference type="OrthoDB" id="128382at2759"/>
<accession>A0A5A7UJ07</accession>
<dbReference type="InterPro" id="IPR043502">
    <property type="entry name" value="DNA/RNA_pol_sf"/>
</dbReference>
<sequence>MDLCRKTIWDTRNDSVQCAKTWKRKIIVLIVYVDDNVLSGDDITEIIELKRRWVISMLRCRHANTLIEFNYKLRNLGDKVPVEKEKYQCLVGKLIYLSHTRPDISYAVSNVSQLCRLPMRNTWRQFTVMRYLKTTPGKGLMFRKTDKRVLRPILILTGQSPLLTENPPPATVPLYEQSCNLE</sequence>
<evidence type="ECO:0000313" key="1">
    <source>
        <dbReference type="EMBL" id="KAA0055134.1"/>
    </source>
</evidence>
<gene>
    <name evidence="2" type="ORF">E5676_scaffold480G001270</name>
    <name evidence="1" type="ORF">E6C27_scaffold231G00630</name>
</gene>
<evidence type="ECO:0000313" key="2">
    <source>
        <dbReference type="EMBL" id="TYK20725.1"/>
    </source>
</evidence>
<dbReference type="EMBL" id="SSTE01008566">
    <property type="protein sequence ID" value="KAA0055134.1"/>
    <property type="molecule type" value="Genomic_DNA"/>
</dbReference>
<dbReference type="PANTHER" id="PTHR11439:SF463">
    <property type="entry name" value="REVERSE TRANSCRIPTASE TY1_COPIA-TYPE DOMAIN-CONTAINING PROTEIN"/>
    <property type="match status" value="1"/>
</dbReference>
<dbReference type="PANTHER" id="PTHR11439">
    <property type="entry name" value="GAG-POL-RELATED RETROTRANSPOSON"/>
    <property type="match status" value="1"/>
</dbReference>
<proteinExistence type="predicted"/>
<dbReference type="Proteomes" id="UP000321947">
    <property type="component" value="Unassembled WGS sequence"/>
</dbReference>
<dbReference type="SUPFAM" id="SSF56672">
    <property type="entry name" value="DNA/RNA polymerases"/>
    <property type="match status" value="1"/>
</dbReference>
<protein>
    <submittedName>
        <fullName evidence="1 2">Mitochondrial protein</fullName>
    </submittedName>
</protein>
<dbReference type="Proteomes" id="UP000321393">
    <property type="component" value="Unassembled WGS sequence"/>
</dbReference>
<dbReference type="EMBL" id="SSTD01006130">
    <property type="protein sequence ID" value="TYK20725.1"/>
    <property type="molecule type" value="Genomic_DNA"/>
</dbReference>